<comment type="caution">
    <text evidence="2">The sequence shown here is derived from an EMBL/GenBank/DDBJ whole genome shotgun (WGS) entry which is preliminary data.</text>
</comment>
<gene>
    <name evidence="2" type="ORF">C0Q70_17041</name>
</gene>
<protein>
    <submittedName>
        <fullName evidence="2">Uncharacterized protein</fullName>
    </submittedName>
</protein>
<feature type="compositionally biased region" description="Polar residues" evidence="1">
    <location>
        <begin position="60"/>
        <end position="74"/>
    </location>
</feature>
<sequence length="188" mass="20411">MLLPELLPLLSCSCSQHVGYLRAGVNTARCSQHVPPHLRREKSANDDSRAAGGDEDSWAGDSQPSSSWLQQAEVPTSLDKQPDIWESQSLGWKIPPSSQARLPTRQAATGVSRGSLVGLLISCYGPHPPERPLTPALPSSLPHSHTHRTPEQHVLFPRPSFLGAVVMMGESRGPYNLVCRVVGQIVMD</sequence>
<evidence type="ECO:0000313" key="2">
    <source>
        <dbReference type="EMBL" id="PVD23767.1"/>
    </source>
</evidence>
<dbReference type="AlphaFoldDB" id="A0A2T7NRH4"/>
<organism evidence="2 3">
    <name type="scientific">Pomacea canaliculata</name>
    <name type="common">Golden apple snail</name>
    <dbReference type="NCBI Taxonomy" id="400727"/>
    <lineage>
        <taxon>Eukaryota</taxon>
        <taxon>Metazoa</taxon>
        <taxon>Spiralia</taxon>
        <taxon>Lophotrochozoa</taxon>
        <taxon>Mollusca</taxon>
        <taxon>Gastropoda</taxon>
        <taxon>Caenogastropoda</taxon>
        <taxon>Architaenioglossa</taxon>
        <taxon>Ampullarioidea</taxon>
        <taxon>Ampullariidae</taxon>
        <taxon>Pomacea</taxon>
    </lineage>
</organism>
<feature type="region of interest" description="Disordered" evidence="1">
    <location>
        <begin position="34"/>
        <end position="80"/>
    </location>
</feature>
<name>A0A2T7NRH4_POMCA</name>
<reference evidence="2 3" key="1">
    <citation type="submission" date="2018-04" db="EMBL/GenBank/DDBJ databases">
        <title>The genome of golden apple snail Pomacea canaliculata provides insight into stress tolerance and invasive adaptation.</title>
        <authorList>
            <person name="Liu C."/>
            <person name="Liu B."/>
            <person name="Ren Y."/>
            <person name="Zhang Y."/>
            <person name="Wang H."/>
            <person name="Li S."/>
            <person name="Jiang F."/>
            <person name="Yin L."/>
            <person name="Zhang G."/>
            <person name="Qian W."/>
            <person name="Fan W."/>
        </authorList>
    </citation>
    <scope>NUCLEOTIDE SEQUENCE [LARGE SCALE GENOMIC DNA]</scope>
    <source>
        <strain evidence="2">SZHN2017</strain>
        <tissue evidence="2">Muscle</tissue>
    </source>
</reference>
<accession>A0A2T7NRH4</accession>
<dbReference type="EMBL" id="PZQS01000010">
    <property type="protein sequence ID" value="PVD23767.1"/>
    <property type="molecule type" value="Genomic_DNA"/>
</dbReference>
<keyword evidence="3" id="KW-1185">Reference proteome</keyword>
<dbReference type="Proteomes" id="UP000245119">
    <property type="component" value="Linkage Group LG10"/>
</dbReference>
<proteinExistence type="predicted"/>
<evidence type="ECO:0000256" key="1">
    <source>
        <dbReference type="SAM" id="MobiDB-lite"/>
    </source>
</evidence>
<evidence type="ECO:0000313" key="3">
    <source>
        <dbReference type="Proteomes" id="UP000245119"/>
    </source>
</evidence>